<reference evidence="7 8" key="1">
    <citation type="submission" date="2023-03" db="EMBL/GenBank/DDBJ databases">
        <title>Genome sequence of Lichtheimia ornata CBS 291.66.</title>
        <authorList>
            <person name="Mohabir J.T."/>
            <person name="Shea T.P."/>
            <person name="Kurbessoian T."/>
            <person name="Berby B."/>
            <person name="Fontaine J."/>
            <person name="Livny J."/>
            <person name="Gnirke A."/>
            <person name="Stajich J.E."/>
            <person name="Cuomo C.A."/>
        </authorList>
    </citation>
    <scope>NUCLEOTIDE SEQUENCE [LARGE SCALE GENOMIC DNA]</scope>
    <source>
        <strain evidence="7">CBS 291.66</strain>
    </source>
</reference>
<dbReference type="GO" id="GO:0009986">
    <property type="term" value="C:cell surface"/>
    <property type="evidence" value="ECO:0007669"/>
    <property type="project" value="TreeGrafter"/>
</dbReference>
<dbReference type="GO" id="GO:0031505">
    <property type="term" value="P:fungal-type cell wall organization"/>
    <property type="evidence" value="ECO:0007669"/>
    <property type="project" value="TreeGrafter"/>
</dbReference>
<feature type="signal peptide" evidence="6">
    <location>
        <begin position="1"/>
        <end position="26"/>
    </location>
</feature>
<comment type="subcellular location">
    <subcellularLocation>
        <location evidence="1">Secreted</location>
        <location evidence="1">Cell wall</location>
    </subcellularLocation>
</comment>
<dbReference type="PANTHER" id="PTHR31018">
    <property type="entry name" value="SPORULATION-SPECIFIC PROTEIN-RELATED"/>
    <property type="match status" value="1"/>
</dbReference>
<name>A0AAD7XYU0_9FUNG</name>
<gene>
    <name evidence="7" type="ORF">O0I10_001917</name>
</gene>
<evidence type="ECO:0000256" key="6">
    <source>
        <dbReference type="SAM" id="SignalP"/>
    </source>
</evidence>
<dbReference type="PANTHER" id="PTHR31018:SF3">
    <property type="entry name" value="RECEPTOR PROTEIN-TYROSINE KINASE"/>
    <property type="match status" value="1"/>
</dbReference>
<accession>A0AAD7XYU0</accession>
<dbReference type="PROSITE" id="PS51257">
    <property type="entry name" value="PROKAR_LIPOPROTEIN"/>
    <property type="match status" value="1"/>
</dbReference>
<dbReference type="AlphaFoldDB" id="A0AAD7XYU0"/>
<proteinExistence type="predicted"/>
<dbReference type="RefSeq" id="XP_058347137.1">
    <property type="nucleotide sequence ID" value="XM_058482006.1"/>
</dbReference>
<dbReference type="SUPFAM" id="SSF52058">
    <property type="entry name" value="L domain-like"/>
    <property type="match status" value="2"/>
</dbReference>
<keyword evidence="3" id="KW-0964">Secreted</keyword>
<evidence type="ECO:0000256" key="2">
    <source>
        <dbReference type="ARBA" id="ARBA00022512"/>
    </source>
</evidence>
<protein>
    <submittedName>
        <fullName evidence="7">Uncharacterized protein</fullName>
    </submittedName>
</protein>
<evidence type="ECO:0000256" key="1">
    <source>
        <dbReference type="ARBA" id="ARBA00004191"/>
    </source>
</evidence>
<keyword evidence="5" id="KW-0325">Glycoprotein</keyword>
<dbReference type="EMBL" id="JARTCD010000005">
    <property type="protein sequence ID" value="KAJ8662224.1"/>
    <property type="molecule type" value="Genomic_DNA"/>
</dbReference>
<keyword evidence="4 6" id="KW-0732">Signal</keyword>
<evidence type="ECO:0000313" key="8">
    <source>
        <dbReference type="Proteomes" id="UP001234581"/>
    </source>
</evidence>
<dbReference type="InterPro" id="IPR051648">
    <property type="entry name" value="CWI-Assembly_Regulator"/>
</dbReference>
<evidence type="ECO:0000256" key="3">
    <source>
        <dbReference type="ARBA" id="ARBA00022525"/>
    </source>
</evidence>
<keyword evidence="8" id="KW-1185">Reference proteome</keyword>
<dbReference type="Proteomes" id="UP001234581">
    <property type="component" value="Unassembled WGS sequence"/>
</dbReference>
<keyword evidence="2" id="KW-0134">Cell wall</keyword>
<evidence type="ECO:0000256" key="5">
    <source>
        <dbReference type="ARBA" id="ARBA00023180"/>
    </source>
</evidence>
<sequence length="395" mass="41965">MKKSSLYVFAAGLACCVALMPTPALGDDCSGDLKVDSQAELAKVQSCKSYAGTITIDSTTTPTLNLAGVSTVEGDIVIADNSQLTQIVFPDLERITGTMRLENNTLLSKVEWPSLNTLDALNVTVQPSLSSISFPAGLSNANKISIADTMVASIDGIVLSHIDTLAVDNNARLKKLDLGNLSDVSSTICVSANSPQLNLDLSHLQSVKQGSFVDLANITLPNLEKVKGDLSFTDNHFSSLKLPNMTDVSGTLTVAGNNKLEKLSVPELQRLGGALLIANNTRLDAVEAFPKLEQVDGSVDLTGTFRLVDLPKLQNVKGGLNVQTTNDQFSCDSVNDLKGDVIKGHEFVCKSDVDNPESRIDNHGQSNNGSMPHPHSIPLGMLLFALITFLSSSSL</sequence>
<dbReference type="Gene3D" id="3.80.20.20">
    <property type="entry name" value="Receptor L-domain"/>
    <property type="match status" value="2"/>
</dbReference>
<feature type="chain" id="PRO_5042058645" evidence="6">
    <location>
        <begin position="27"/>
        <end position="395"/>
    </location>
</feature>
<evidence type="ECO:0000256" key="4">
    <source>
        <dbReference type="ARBA" id="ARBA00022729"/>
    </source>
</evidence>
<dbReference type="GO" id="GO:0005886">
    <property type="term" value="C:plasma membrane"/>
    <property type="evidence" value="ECO:0007669"/>
    <property type="project" value="TreeGrafter"/>
</dbReference>
<dbReference type="GO" id="GO:0009277">
    <property type="term" value="C:fungal-type cell wall"/>
    <property type="evidence" value="ECO:0007669"/>
    <property type="project" value="TreeGrafter"/>
</dbReference>
<evidence type="ECO:0000313" key="7">
    <source>
        <dbReference type="EMBL" id="KAJ8662224.1"/>
    </source>
</evidence>
<organism evidence="7 8">
    <name type="scientific">Lichtheimia ornata</name>
    <dbReference type="NCBI Taxonomy" id="688661"/>
    <lineage>
        <taxon>Eukaryota</taxon>
        <taxon>Fungi</taxon>
        <taxon>Fungi incertae sedis</taxon>
        <taxon>Mucoromycota</taxon>
        <taxon>Mucoromycotina</taxon>
        <taxon>Mucoromycetes</taxon>
        <taxon>Mucorales</taxon>
        <taxon>Lichtheimiaceae</taxon>
        <taxon>Lichtheimia</taxon>
    </lineage>
</organism>
<comment type="caution">
    <text evidence="7">The sequence shown here is derived from an EMBL/GenBank/DDBJ whole genome shotgun (WGS) entry which is preliminary data.</text>
</comment>
<dbReference type="GeneID" id="83209335"/>
<dbReference type="InterPro" id="IPR036941">
    <property type="entry name" value="Rcpt_L-dom_sf"/>
</dbReference>